<proteinExistence type="predicted"/>
<dbReference type="GO" id="GO:0005829">
    <property type="term" value="C:cytosol"/>
    <property type="evidence" value="ECO:0007669"/>
    <property type="project" value="TreeGrafter"/>
</dbReference>
<dbReference type="HOGENOM" id="CLU_145111_0_0_5"/>
<dbReference type="InterPro" id="IPR036412">
    <property type="entry name" value="HAD-like_sf"/>
</dbReference>
<dbReference type="KEGG" id="mea:Mex_1p1868"/>
<dbReference type="PANTHER" id="PTHR10000:SF8">
    <property type="entry name" value="HAD SUPERFAMILY HYDROLASE-LIKE, TYPE 3"/>
    <property type="match status" value="1"/>
</dbReference>
<reference evidence="1 2" key="1">
    <citation type="journal article" date="2009" name="PLoS ONE">
        <title>Methylobacterium genome sequences: a reference blueprint to investigate microbial metabolism of C1 compounds from natural and industrial sources.</title>
        <authorList>
            <person name="Vuilleumier S."/>
            <person name="Chistoserdova L."/>
            <person name="Lee M.-C."/>
            <person name="Bringel F."/>
            <person name="Lajus A."/>
            <person name="Zhou Y."/>
            <person name="Gourion B."/>
            <person name="Barbe V."/>
            <person name="Chang J."/>
            <person name="Cruveiller S."/>
            <person name="Dossat C."/>
            <person name="Gillett W."/>
            <person name="Gruffaz C."/>
            <person name="Haugen E."/>
            <person name="Hourcade E."/>
            <person name="Levy R."/>
            <person name="Mangenot S."/>
            <person name="Muller E."/>
            <person name="Nadalig T."/>
            <person name="Pagni M."/>
            <person name="Penny C."/>
            <person name="Peyraud R."/>
            <person name="Robinson D.G."/>
            <person name="Roche D."/>
            <person name="Rouy Z."/>
            <person name="Saenampechek C."/>
            <person name="Salvignol G."/>
            <person name="Vallenet D."/>
            <person name="Wu Z."/>
            <person name="Marx C.J."/>
            <person name="Vorholt J.A."/>
            <person name="Olson M.V."/>
            <person name="Kaul R."/>
            <person name="Weissenbach J."/>
            <person name="Medigue C."/>
            <person name="Lidstrom M.E."/>
        </authorList>
    </citation>
    <scope>NUCLEOTIDE SEQUENCE [LARGE SCALE GENOMIC DNA]</scope>
    <source>
        <strain evidence="2">ATCC 14718 / DSM 1338 / JCM 2805 / NCIMB 9133 / AM1</strain>
    </source>
</reference>
<dbReference type="PANTHER" id="PTHR10000">
    <property type="entry name" value="PHOSPHOSERINE PHOSPHATASE"/>
    <property type="match status" value="1"/>
</dbReference>
<dbReference type="AlphaFoldDB" id="C5B1S4"/>
<evidence type="ECO:0000313" key="1">
    <source>
        <dbReference type="EMBL" id="ACS39708.1"/>
    </source>
</evidence>
<keyword evidence="1" id="KW-0378">Hydrolase</keyword>
<dbReference type="Gene3D" id="3.40.50.1000">
    <property type="entry name" value="HAD superfamily/HAD-like"/>
    <property type="match status" value="1"/>
</dbReference>
<dbReference type="GO" id="GO:0000287">
    <property type="term" value="F:magnesium ion binding"/>
    <property type="evidence" value="ECO:0007669"/>
    <property type="project" value="TreeGrafter"/>
</dbReference>
<dbReference type="PROSITE" id="PS01228">
    <property type="entry name" value="COF_1"/>
    <property type="match status" value="1"/>
</dbReference>
<dbReference type="STRING" id="272630.MexAM1_META1p1868"/>
<dbReference type="GO" id="GO:0016791">
    <property type="term" value="F:phosphatase activity"/>
    <property type="evidence" value="ECO:0007669"/>
    <property type="project" value="TreeGrafter"/>
</dbReference>
<organism evidence="1 2">
    <name type="scientific">Methylorubrum extorquens (strain ATCC 14718 / DSM 1338 / JCM 2805 / NCIMB 9133 / AM1)</name>
    <name type="common">Methylobacterium extorquens</name>
    <dbReference type="NCBI Taxonomy" id="272630"/>
    <lineage>
        <taxon>Bacteria</taxon>
        <taxon>Pseudomonadati</taxon>
        <taxon>Pseudomonadota</taxon>
        <taxon>Alphaproteobacteria</taxon>
        <taxon>Hyphomicrobiales</taxon>
        <taxon>Methylobacteriaceae</taxon>
        <taxon>Methylorubrum</taxon>
    </lineage>
</organism>
<accession>C5B1S4</accession>
<dbReference type="OrthoDB" id="7847955at2"/>
<name>C5B1S4_METEA</name>
<dbReference type="EMBL" id="CP001510">
    <property type="protein sequence ID" value="ACS39708.1"/>
    <property type="molecule type" value="Genomic_DNA"/>
</dbReference>
<dbReference type="SUPFAM" id="SSF56784">
    <property type="entry name" value="HAD-like"/>
    <property type="match status" value="1"/>
</dbReference>
<protein>
    <submittedName>
        <fullName evidence="1">Hydrolase</fullName>
    </submittedName>
</protein>
<evidence type="ECO:0000313" key="2">
    <source>
        <dbReference type="Proteomes" id="UP000009081"/>
    </source>
</evidence>
<sequence>MSKISLVLSDVDGTLVTSDKRLTEASRRAVRRLAEHGIAFTVTSSRPPIGLRMLVAPLGLQLPMVAFNGAAIVRPDLEPIEERFIPPEAARQAIEVLSSFGVGIWVFPAGCWLVTDPVGDYVERERRTIQAEPDVVTTFGPYLSRASKIVDRRRGMTPLASTSTIS</sequence>
<dbReference type="eggNOG" id="COG0561">
    <property type="taxonomic scope" value="Bacteria"/>
</dbReference>
<dbReference type="Proteomes" id="UP000009081">
    <property type="component" value="Chromosome"/>
</dbReference>
<dbReference type="Pfam" id="PF08282">
    <property type="entry name" value="Hydrolase_3"/>
    <property type="match status" value="1"/>
</dbReference>
<keyword evidence="2" id="KW-1185">Reference proteome</keyword>
<dbReference type="InterPro" id="IPR023214">
    <property type="entry name" value="HAD_sf"/>
</dbReference>
<gene>
    <name evidence="1" type="ordered locus">MexAM1_META1p1868</name>
</gene>
<dbReference type="RefSeq" id="WP_012752678.1">
    <property type="nucleotide sequence ID" value="NC_012808.1"/>
</dbReference>